<accession>A0A971M628</accession>
<keyword evidence="7 14" id="KW-1133">Transmembrane helix</keyword>
<keyword evidence="3" id="KW-0813">Transport</keyword>
<feature type="transmembrane region" description="Helical" evidence="14">
    <location>
        <begin position="203"/>
        <end position="223"/>
    </location>
</feature>
<dbReference type="Proteomes" id="UP000777265">
    <property type="component" value="Unassembled WGS sequence"/>
</dbReference>
<sequence>MNPQWLAVPKTEAITVISSVVGVGLLLAVSIALGLLSRKQWKTFDEYLVGKRDIGPVITGCALAASYLSGWAFCGSTGIVYSVGFSGMWFAGIWSLLGLIPCCWLAAMKTRDFAAKLGAATLPETIGRRFESKMLQTVIAIVMLYFLFMYSVGQLKAAGGVWYAVTGLDPLWCLLLSVFIAWLYMVLGGYVGTQWSMGFQGAFLGFVGALVGIWAILWAGGFYEISSKLYMEPKVGPAMIKLMRPELPHVGPTQLFSSLVGILATPVIFFTMAIGFPHNVSRFLGMGQLNKRSYWTLITVVFLIAGIPIMLDCSSNGLVARMIYGPQLLAIKPWMGDLAAPYLAHAVGGTPLMTLYVMGLFAAALSTLAGMVFIMSANITRDVIKLWWPKTSDKSMLYLGYFLIALFLFLPFYWTLVNPPPLLSIFMGLAAMGLGAIFFFVTAVSYYWKRATKWGALATVLYGTGMSIYGGWAVLLKKTVGMGTLEWWLVIGCGVLYFLVSLMTKPPSKELIDKLFTAKS</sequence>
<dbReference type="GO" id="GO:0006814">
    <property type="term" value="P:sodium ion transport"/>
    <property type="evidence" value="ECO:0007669"/>
    <property type="project" value="UniProtKB-KW"/>
</dbReference>
<evidence type="ECO:0000256" key="13">
    <source>
        <dbReference type="RuleBase" id="RU362091"/>
    </source>
</evidence>
<name>A0A971M628_9BACT</name>
<feature type="transmembrane region" description="Helical" evidence="14">
    <location>
        <begin position="487"/>
        <end position="504"/>
    </location>
</feature>
<gene>
    <name evidence="15" type="ORF">GXY80_13470</name>
</gene>
<feature type="transmembrane region" description="Helical" evidence="14">
    <location>
        <begin position="255"/>
        <end position="274"/>
    </location>
</feature>
<evidence type="ECO:0000256" key="11">
    <source>
        <dbReference type="ARBA" id="ARBA00023201"/>
    </source>
</evidence>
<comment type="similarity">
    <text evidence="2 13">Belongs to the sodium:solute symporter (SSF) (TC 2.A.21) family.</text>
</comment>
<feature type="transmembrane region" description="Helical" evidence="14">
    <location>
        <begin position="454"/>
        <end position="475"/>
    </location>
</feature>
<feature type="transmembrane region" description="Helical" evidence="14">
    <location>
        <begin position="353"/>
        <end position="375"/>
    </location>
</feature>
<dbReference type="InterPro" id="IPR050277">
    <property type="entry name" value="Sodium:Solute_Symporter"/>
</dbReference>
<feature type="transmembrane region" description="Helical" evidence="14">
    <location>
        <begin position="171"/>
        <end position="191"/>
    </location>
</feature>
<keyword evidence="8" id="KW-0915">Sodium</keyword>
<keyword evidence="9" id="KW-0406">Ion transport</keyword>
<reference evidence="15" key="2">
    <citation type="submission" date="2020-01" db="EMBL/GenBank/DDBJ databases">
        <authorList>
            <person name="Campanaro S."/>
        </authorList>
    </citation>
    <scope>NUCLEOTIDE SEQUENCE</scope>
    <source>
        <strain evidence="15">AS06rmzACSIP_7</strain>
    </source>
</reference>
<dbReference type="Gene3D" id="1.20.1730.10">
    <property type="entry name" value="Sodium/glucose cotransporter"/>
    <property type="match status" value="1"/>
</dbReference>
<evidence type="ECO:0000256" key="9">
    <source>
        <dbReference type="ARBA" id="ARBA00023065"/>
    </source>
</evidence>
<comment type="catalytic activity">
    <reaction evidence="12">
        <text>L-proline(in) + Na(+)(in) = L-proline(out) + Na(+)(out)</text>
        <dbReference type="Rhea" id="RHEA:28967"/>
        <dbReference type="ChEBI" id="CHEBI:29101"/>
        <dbReference type="ChEBI" id="CHEBI:60039"/>
    </reaction>
</comment>
<protein>
    <submittedName>
        <fullName evidence="15">Sodium:solute symporter family protein</fullName>
    </submittedName>
</protein>
<dbReference type="InterPro" id="IPR038377">
    <property type="entry name" value="Na/Glc_symporter_sf"/>
</dbReference>
<evidence type="ECO:0000256" key="3">
    <source>
        <dbReference type="ARBA" id="ARBA00022448"/>
    </source>
</evidence>
<dbReference type="PANTHER" id="PTHR48086">
    <property type="entry name" value="SODIUM/PROLINE SYMPORTER-RELATED"/>
    <property type="match status" value="1"/>
</dbReference>
<evidence type="ECO:0000256" key="10">
    <source>
        <dbReference type="ARBA" id="ARBA00023136"/>
    </source>
</evidence>
<evidence type="ECO:0000256" key="6">
    <source>
        <dbReference type="ARBA" id="ARBA00022847"/>
    </source>
</evidence>
<evidence type="ECO:0000313" key="15">
    <source>
        <dbReference type="EMBL" id="NLW36464.1"/>
    </source>
</evidence>
<comment type="subcellular location">
    <subcellularLocation>
        <location evidence="1">Cell membrane</location>
        <topology evidence="1">Multi-pass membrane protein</topology>
    </subcellularLocation>
</comment>
<dbReference type="GO" id="GO:0005886">
    <property type="term" value="C:plasma membrane"/>
    <property type="evidence" value="ECO:0007669"/>
    <property type="project" value="UniProtKB-SubCell"/>
</dbReference>
<evidence type="ECO:0000256" key="7">
    <source>
        <dbReference type="ARBA" id="ARBA00022989"/>
    </source>
</evidence>
<evidence type="ECO:0000256" key="5">
    <source>
        <dbReference type="ARBA" id="ARBA00022692"/>
    </source>
</evidence>
<dbReference type="AlphaFoldDB" id="A0A971M628"/>
<keyword evidence="11" id="KW-0739">Sodium transport</keyword>
<feature type="transmembrane region" description="Helical" evidence="14">
    <location>
        <begin position="13"/>
        <end position="36"/>
    </location>
</feature>
<feature type="transmembrane region" description="Helical" evidence="14">
    <location>
        <begin position="396"/>
        <end position="416"/>
    </location>
</feature>
<evidence type="ECO:0000256" key="12">
    <source>
        <dbReference type="ARBA" id="ARBA00033708"/>
    </source>
</evidence>
<keyword evidence="6" id="KW-0769">Symport</keyword>
<evidence type="ECO:0000256" key="14">
    <source>
        <dbReference type="SAM" id="Phobius"/>
    </source>
</evidence>
<feature type="transmembrane region" description="Helical" evidence="14">
    <location>
        <begin position="138"/>
        <end position="165"/>
    </location>
</feature>
<comment type="caution">
    <text evidence="15">The sequence shown here is derived from an EMBL/GenBank/DDBJ whole genome shotgun (WGS) entry which is preliminary data.</text>
</comment>
<dbReference type="EMBL" id="JAAYEE010000253">
    <property type="protein sequence ID" value="NLW36464.1"/>
    <property type="molecule type" value="Genomic_DNA"/>
</dbReference>
<evidence type="ECO:0000256" key="4">
    <source>
        <dbReference type="ARBA" id="ARBA00022475"/>
    </source>
</evidence>
<evidence type="ECO:0000256" key="8">
    <source>
        <dbReference type="ARBA" id="ARBA00023053"/>
    </source>
</evidence>
<dbReference type="Pfam" id="PF00474">
    <property type="entry name" value="SSF"/>
    <property type="match status" value="1"/>
</dbReference>
<evidence type="ECO:0000256" key="2">
    <source>
        <dbReference type="ARBA" id="ARBA00006434"/>
    </source>
</evidence>
<reference evidence="15" key="1">
    <citation type="journal article" date="2020" name="Biotechnol. Biofuels">
        <title>New insights from the biogas microbiome by comprehensive genome-resolved metagenomics of nearly 1600 species originating from multiple anaerobic digesters.</title>
        <authorList>
            <person name="Campanaro S."/>
            <person name="Treu L."/>
            <person name="Rodriguez-R L.M."/>
            <person name="Kovalovszki A."/>
            <person name="Ziels R.M."/>
            <person name="Maus I."/>
            <person name="Zhu X."/>
            <person name="Kougias P.G."/>
            <person name="Basile A."/>
            <person name="Luo G."/>
            <person name="Schluter A."/>
            <person name="Konstantinidis K.T."/>
            <person name="Angelidaki I."/>
        </authorList>
    </citation>
    <scope>NUCLEOTIDE SEQUENCE</scope>
    <source>
        <strain evidence="15">AS06rmzACSIP_7</strain>
    </source>
</reference>
<proteinExistence type="inferred from homology"/>
<dbReference type="GO" id="GO:0015293">
    <property type="term" value="F:symporter activity"/>
    <property type="evidence" value="ECO:0007669"/>
    <property type="project" value="UniProtKB-KW"/>
</dbReference>
<feature type="transmembrane region" description="Helical" evidence="14">
    <location>
        <begin position="87"/>
        <end position="107"/>
    </location>
</feature>
<feature type="transmembrane region" description="Helical" evidence="14">
    <location>
        <begin position="294"/>
        <end position="311"/>
    </location>
</feature>
<organism evidence="15 16">
    <name type="scientific">Syntrophorhabdus aromaticivorans</name>
    <dbReference type="NCBI Taxonomy" id="328301"/>
    <lineage>
        <taxon>Bacteria</taxon>
        <taxon>Pseudomonadati</taxon>
        <taxon>Thermodesulfobacteriota</taxon>
        <taxon>Syntrophorhabdia</taxon>
        <taxon>Syntrophorhabdales</taxon>
        <taxon>Syntrophorhabdaceae</taxon>
        <taxon>Syntrophorhabdus</taxon>
    </lineage>
</organism>
<dbReference type="PROSITE" id="PS50283">
    <property type="entry name" value="NA_SOLUT_SYMP_3"/>
    <property type="match status" value="1"/>
</dbReference>
<feature type="transmembrane region" description="Helical" evidence="14">
    <location>
        <begin position="422"/>
        <end position="447"/>
    </location>
</feature>
<keyword evidence="10 14" id="KW-0472">Membrane</keyword>
<keyword evidence="4" id="KW-1003">Cell membrane</keyword>
<evidence type="ECO:0000256" key="1">
    <source>
        <dbReference type="ARBA" id="ARBA00004651"/>
    </source>
</evidence>
<evidence type="ECO:0000313" key="16">
    <source>
        <dbReference type="Proteomes" id="UP000777265"/>
    </source>
</evidence>
<dbReference type="PANTHER" id="PTHR48086:SF3">
    <property type="entry name" value="SODIUM_PROLINE SYMPORTER"/>
    <property type="match status" value="1"/>
</dbReference>
<keyword evidence="5 14" id="KW-0812">Transmembrane</keyword>
<feature type="transmembrane region" description="Helical" evidence="14">
    <location>
        <begin position="57"/>
        <end position="81"/>
    </location>
</feature>
<dbReference type="CDD" id="cd10322">
    <property type="entry name" value="SLC5sbd"/>
    <property type="match status" value="1"/>
</dbReference>
<dbReference type="InterPro" id="IPR001734">
    <property type="entry name" value="Na/solute_symporter"/>
</dbReference>